<evidence type="ECO:0000313" key="2">
    <source>
        <dbReference type="EMBL" id="TNN40567.1"/>
    </source>
</evidence>
<reference evidence="2 3" key="1">
    <citation type="submission" date="2019-03" db="EMBL/GenBank/DDBJ databases">
        <title>First draft genome of Liparis tanakae, snailfish: a comprehensive survey of snailfish specific genes.</title>
        <authorList>
            <person name="Kim W."/>
            <person name="Song I."/>
            <person name="Jeong J.-H."/>
            <person name="Kim D."/>
            <person name="Kim S."/>
            <person name="Ryu S."/>
            <person name="Song J.Y."/>
            <person name="Lee S.K."/>
        </authorList>
    </citation>
    <scope>NUCLEOTIDE SEQUENCE [LARGE SCALE GENOMIC DNA]</scope>
    <source>
        <tissue evidence="2">Muscle</tissue>
    </source>
</reference>
<keyword evidence="3" id="KW-1185">Reference proteome</keyword>
<gene>
    <name evidence="2" type="ORF">EYF80_049264</name>
</gene>
<sequence length="154" mass="16767">MLQRSPVVSPEGDHCEGVRAFMEIISYGHQLQASLQRAERKRTCHGKCAEALLPFGCKLSLSSGTRDSSGAQSQQVEQKGGEEEEEEKEKGLRCGHSHRRKNISRCPRSDAGSAELTGPRVCSCPSVFPAAGHHGHEFLFFLQSSAPVALHPNT</sequence>
<name>A0A4Z2FH66_9TELE</name>
<feature type="region of interest" description="Disordered" evidence="1">
    <location>
        <begin position="62"/>
        <end position="118"/>
    </location>
</feature>
<evidence type="ECO:0000313" key="3">
    <source>
        <dbReference type="Proteomes" id="UP000314294"/>
    </source>
</evidence>
<protein>
    <submittedName>
        <fullName evidence="2">Uncharacterized protein</fullName>
    </submittedName>
</protein>
<organism evidence="2 3">
    <name type="scientific">Liparis tanakae</name>
    <name type="common">Tanaka's snailfish</name>
    <dbReference type="NCBI Taxonomy" id="230148"/>
    <lineage>
        <taxon>Eukaryota</taxon>
        <taxon>Metazoa</taxon>
        <taxon>Chordata</taxon>
        <taxon>Craniata</taxon>
        <taxon>Vertebrata</taxon>
        <taxon>Euteleostomi</taxon>
        <taxon>Actinopterygii</taxon>
        <taxon>Neopterygii</taxon>
        <taxon>Teleostei</taxon>
        <taxon>Neoteleostei</taxon>
        <taxon>Acanthomorphata</taxon>
        <taxon>Eupercaria</taxon>
        <taxon>Perciformes</taxon>
        <taxon>Cottioidei</taxon>
        <taxon>Cottales</taxon>
        <taxon>Liparidae</taxon>
        <taxon>Liparis</taxon>
    </lineage>
</organism>
<dbReference type="EMBL" id="SRLO01001178">
    <property type="protein sequence ID" value="TNN40567.1"/>
    <property type="molecule type" value="Genomic_DNA"/>
</dbReference>
<accession>A0A4Z2FH66</accession>
<evidence type="ECO:0000256" key="1">
    <source>
        <dbReference type="SAM" id="MobiDB-lite"/>
    </source>
</evidence>
<dbReference type="AlphaFoldDB" id="A0A4Z2FH66"/>
<proteinExistence type="predicted"/>
<feature type="compositionally biased region" description="Polar residues" evidence="1">
    <location>
        <begin position="62"/>
        <end position="73"/>
    </location>
</feature>
<feature type="compositionally biased region" description="Basic residues" evidence="1">
    <location>
        <begin position="93"/>
        <end position="103"/>
    </location>
</feature>
<dbReference type="Proteomes" id="UP000314294">
    <property type="component" value="Unassembled WGS sequence"/>
</dbReference>
<comment type="caution">
    <text evidence="2">The sequence shown here is derived from an EMBL/GenBank/DDBJ whole genome shotgun (WGS) entry which is preliminary data.</text>
</comment>